<evidence type="ECO:0000313" key="1">
    <source>
        <dbReference type="EMBL" id="SDB82877.1"/>
    </source>
</evidence>
<dbReference type="Gene3D" id="3.40.1000.10">
    <property type="entry name" value="Mog1/PsbP, alpha/beta/alpha sandwich"/>
    <property type="match status" value="1"/>
</dbReference>
<dbReference type="STRING" id="1577474.GA0111570_10459"/>
<dbReference type="Proteomes" id="UP000199086">
    <property type="component" value="Unassembled WGS sequence"/>
</dbReference>
<keyword evidence="2" id="KW-1185">Reference proteome</keyword>
<sequence length="142" mass="15073">MSRAPIPAGWTAAPPRAGRPASVLLDQADPGTARLVAHTEFATSTSMSEWRDHVVEGLGRSVADWLLVDVGPARVAGARGFRVLGASSPNGGTARIHETWGVVRDRHRCTVTLTCRVGAYDDIIDAVSAAVRDWHPPLDEGA</sequence>
<dbReference type="EMBL" id="FMYF01000004">
    <property type="protein sequence ID" value="SDB82877.1"/>
    <property type="molecule type" value="Genomic_DNA"/>
</dbReference>
<evidence type="ECO:0000313" key="2">
    <source>
        <dbReference type="Proteomes" id="UP000199086"/>
    </source>
</evidence>
<name>A0A1G6GLM8_9ACTN</name>
<reference evidence="1 2" key="1">
    <citation type="submission" date="2016-06" db="EMBL/GenBank/DDBJ databases">
        <authorList>
            <person name="Olsen C.W."/>
            <person name="Carey S."/>
            <person name="Hinshaw L."/>
            <person name="Karasin A.I."/>
        </authorList>
    </citation>
    <scope>NUCLEOTIDE SEQUENCE [LARGE SCALE GENOMIC DNA]</scope>
    <source>
        <strain evidence="1 2">LZ-22</strain>
    </source>
</reference>
<gene>
    <name evidence="1" type="ORF">GA0111570_10459</name>
</gene>
<accession>A0A1G6GLM8</accession>
<proteinExistence type="predicted"/>
<organism evidence="1 2">
    <name type="scientific">Raineyella antarctica</name>
    <dbReference type="NCBI Taxonomy" id="1577474"/>
    <lineage>
        <taxon>Bacteria</taxon>
        <taxon>Bacillati</taxon>
        <taxon>Actinomycetota</taxon>
        <taxon>Actinomycetes</taxon>
        <taxon>Propionibacteriales</taxon>
        <taxon>Propionibacteriaceae</taxon>
        <taxon>Raineyella</taxon>
    </lineage>
</organism>
<protein>
    <submittedName>
        <fullName evidence="1">Uncharacterized protein</fullName>
    </submittedName>
</protein>
<dbReference type="AlphaFoldDB" id="A0A1G6GLM8"/>
<dbReference type="RefSeq" id="WP_092608460.1">
    <property type="nucleotide sequence ID" value="NZ_FMYF01000004.1"/>
</dbReference>